<dbReference type="InterPro" id="IPR005467">
    <property type="entry name" value="His_kinase_dom"/>
</dbReference>
<evidence type="ECO:0000256" key="2">
    <source>
        <dbReference type="ARBA" id="ARBA00022553"/>
    </source>
</evidence>
<evidence type="ECO:0000313" key="11">
    <source>
        <dbReference type="Proteomes" id="UP000253551"/>
    </source>
</evidence>
<dbReference type="Pfam" id="PF02518">
    <property type="entry name" value="HATPase_c"/>
    <property type="match status" value="1"/>
</dbReference>
<dbReference type="GO" id="GO:0005759">
    <property type="term" value="C:mitochondrial matrix"/>
    <property type="evidence" value="ECO:0007669"/>
    <property type="project" value="UniProtKB-SubCell"/>
</dbReference>
<dbReference type="PROSITE" id="PS50109">
    <property type="entry name" value="HIS_KIN"/>
    <property type="match status" value="1"/>
</dbReference>
<evidence type="ECO:0000313" key="10">
    <source>
        <dbReference type="EMBL" id="RCI04765.1"/>
    </source>
</evidence>
<evidence type="ECO:0000256" key="3">
    <source>
        <dbReference type="ARBA" id="ARBA00022679"/>
    </source>
</evidence>
<dbReference type="Gene3D" id="1.20.140.20">
    <property type="entry name" value="Alpha-ketoacid/pyruvate dehydrogenase kinase, N-terminal domain"/>
    <property type="match status" value="1"/>
</dbReference>
<dbReference type="Gene3D" id="3.30.565.10">
    <property type="entry name" value="Histidine kinase-like ATPase, C-terminal domain"/>
    <property type="match status" value="1"/>
</dbReference>
<dbReference type="InterPro" id="IPR018955">
    <property type="entry name" value="BCDHK/PDK_N"/>
</dbReference>
<dbReference type="OrthoDB" id="3264224at2759"/>
<keyword evidence="3 8" id="KW-0808">Transferase</keyword>
<dbReference type="SUPFAM" id="SSF55874">
    <property type="entry name" value="ATPase domain of HSP90 chaperone/DNA topoisomerase II/histidine kinase"/>
    <property type="match status" value="1"/>
</dbReference>
<keyword evidence="6 8" id="KW-0067">ATP-binding</keyword>
<reference evidence="10 11" key="1">
    <citation type="journal article" date="2018" name="G3 (Bethesda)">
        <title>Phylogenetic and Phylogenomic Definition of Rhizopus Species.</title>
        <authorList>
            <person name="Gryganskyi A.P."/>
            <person name="Golan J."/>
            <person name="Dolatabadi S."/>
            <person name="Mondo S."/>
            <person name="Robb S."/>
            <person name="Idnurm A."/>
            <person name="Muszewska A."/>
            <person name="Steczkiewicz K."/>
            <person name="Masonjones S."/>
            <person name="Liao H.L."/>
            <person name="Gajdeczka M.T."/>
            <person name="Anike F."/>
            <person name="Vuek A."/>
            <person name="Anishchenko I.M."/>
            <person name="Voigt K."/>
            <person name="de Hoog G.S."/>
            <person name="Smith M.E."/>
            <person name="Heitman J."/>
            <person name="Vilgalys R."/>
            <person name="Stajich J.E."/>
        </authorList>
    </citation>
    <scope>NUCLEOTIDE SEQUENCE [LARGE SCALE GENOMIC DNA]</scope>
    <source>
        <strain evidence="10 11">LSU 92-RS-03</strain>
    </source>
</reference>
<comment type="similarity">
    <text evidence="1 8">Belongs to the PDK/BCKDK protein kinase family.</text>
</comment>
<sequence>MLRLIKPRHLNIRSLTTKAIDRPHAFYDDKITTFASKPVKPVTLKQLVRFGQPPLSTQSLQACTDYARTELPVRLARRVRAFQSLPFIVGTNPYIKDIYTLYYDSFETLVKYTSNNDDAAFIETLKDFVSRHSDNIPTLARGFLECKQYMNSEDMARFLDDMIQARIGIRLIAEQAIALEYQKDLQTDGLIGIIDTQLSPAQTIRQCAEFVSELCEFNYGESPEIELDGDIDTQFTYVPVHLEYILTELLKNAYRATVENHKRMKRKTELPAIQVTLSQGQEDISIRIRDQGNGISGEDLNKVFEYSYTTVSKSAEDAEDPSNIFRNITEMAMQSGVGGPLAGLGFGLPLARMYSRYFGGSLTLVSMWGYGCDVFLKLRHIDESVAEGLEI</sequence>
<keyword evidence="11" id="KW-1185">Reference proteome</keyword>
<evidence type="ECO:0000256" key="7">
    <source>
        <dbReference type="ARBA" id="ARBA00023128"/>
    </source>
</evidence>
<evidence type="ECO:0000256" key="8">
    <source>
        <dbReference type="RuleBase" id="RU366032"/>
    </source>
</evidence>
<evidence type="ECO:0000256" key="1">
    <source>
        <dbReference type="ARBA" id="ARBA00006155"/>
    </source>
</evidence>
<gene>
    <name evidence="10" type="ORF">CU098_007749</name>
</gene>
<proteinExistence type="inferred from homology"/>
<keyword evidence="7 8" id="KW-0496">Mitochondrion</keyword>
<dbReference type="EC" id="2.7.11.-" evidence="8"/>
<dbReference type="CDD" id="cd16929">
    <property type="entry name" value="HATPase_PDK-like"/>
    <property type="match status" value="1"/>
</dbReference>
<keyword evidence="2" id="KW-0597">Phosphoprotein</keyword>
<dbReference type="InterPro" id="IPR036890">
    <property type="entry name" value="HATPase_C_sf"/>
</dbReference>
<comment type="caution">
    <text evidence="10">The sequence shown here is derived from an EMBL/GenBank/DDBJ whole genome shotgun (WGS) entry which is preliminary data.</text>
</comment>
<keyword evidence="5 8" id="KW-0418">Kinase</keyword>
<evidence type="ECO:0000256" key="6">
    <source>
        <dbReference type="ARBA" id="ARBA00022840"/>
    </source>
</evidence>
<evidence type="ECO:0000259" key="9">
    <source>
        <dbReference type="PROSITE" id="PS50109"/>
    </source>
</evidence>
<dbReference type="Pfam" id="PF10436">
    <property type="entry name" value="BCDHK_Adom3"/>
    <property type="match status" value="1"/>
</dbReference>
<evidence type="ECO:0000256" key="4">
    <source>
        <dbReference type="ARBA" id="ARBA00022741"/>
    </source>
</evidence>
<dbReference type="Proteomes" id="UP000253551">
    <property type="component" value="Unassembled WGS sequence"/>
</dbReference>
<dbReference type="PANTHER" id="PTHR11947">
    <property type="entry name" value="PYRUVATE DEHYDROGENASE KINASE"/>
    <property type="match status" value="1"/>
</dbReference>
<keyword evidence="4 8" id="KW-0547">Nucleotide-binding</keyword>
<dbReference type="EMBL" id="PJQM01000582">
    <property type="protein sequence ID" value="RCI04765.1"/>
    <property type="molecule type" value="Genomic_DNA"/>
</dbReference>
<organism evidence="10 11">
    <name type="scientific">Rhizopus stolonifer</name>
    <name type="common">Rhizopus nigricans</name>
    <dbReference type="NCBI Taxonomy" id="4846"/>
    <lineage>
        <taxon>Eukaryota</taxon>
        <taxon>Fungi</taxon>
        <taxon>Fungi incertae sedis</taxon>
        <taxon>Mucoromycota</taxon>
        <taxon>Mucoromycotina</taxon>
        <taxon>Mucoromycetes</taxon>
        <taxon>Mucorales</taxon>
        <taxon>Mucorineae</taxon>
        <taxon>Rhizopodaceae</taxon>
        <taxon>Rhizopus</taxon>
    </lineage>
</organism>
<dbReference type="PANTHER" id="PTHR11947:SF20">
    <property type="entry name" value="[3-METHYL-2-OXOBUTANOATE DEHYDROGENASE [LIPOAMIDE]] KINASE, MITOCHONDRIAL"/>
    <property type="match status" value="1"/>
</dbReference>
<dbReference type="STRING" id="4846.A0A367KRC8"/>
<name>A0A367KRC8_RHIST</name>
<dbReference type="SUPFAM" id="SSF69012">
    <property type="entry name" value="alpha-ketoacid dehydrogenase kinase, N-terminal domain"/>
    <property type="match status" value="1"/>
</dbReference>
<dbReference type="GO" id="GO:0005524">
    <property type="term" value="F:ATP binding"/>
    <property type="evidence" value="ECO:0007669"/>
    <property type="project" value="UniProtKB-UniRule"/>
</dbReference>
<dbReference type="GO" id="GO:0010906">
    <property type="term" value="P:regulation of glucose metabolic process"/>
    <property type="evidence" value="ECO:0007669"/>
    <property type="project" value="TreeGrafter"/>
</dbReference>
<dbReference type="InterPro" id="IPR003594">
    <property type="entry name" value="HATPase_dom"/>
</dbReference>
<feature type="domain" description="Histidine kinase" evidence="9">
    <location>
        <begin position="239"/>
        <end position="382"/>
    </location>
</feature>
<dbReference type="GO" id="GO:0004740">
    <property type="term" value="F:pyruvate dehydrogenase (acetyl-transferring) kinase activity"/>
    <property type="evidence" value="ECO:0007669"/>
    <property type="project" value="TreeGrafter"/>
</dbReference>
<dbReference type="SMART" id="SM00387">
    <property type="entry name" value="HATPase_c"/>
    <property type="match status" value="1"/>
</dbReference>
<protein>
    <recommendedName>
        <fullName evidence="8">Protein-serine/threonine kinase</fullName>
        <ecNumber evidence="8">2.7.11.-</ecNumber>
    </recommendedName>
</protein>
<comment type="subcellular location">
    <subcellularLocation>
        <location evidence="8">Mitochondrion matrix</location>
    </subcellularLocation>
</comment>
<dbReference type="InterPro" id="IPR039028">
    <property type="entry name" value="BCKD/PDK"/>
</dbReference>
<evidence type="ECO:0000256" key="5">
    <source>
        <dbReference type="ARBA" id="ARBA00022777"/>
    </source>
</evidence>
<dbReference type="AlphaFoldDB" id="A0A367KRC8"/>
<dbReference type="InterPro" id="IPR036784">
    <property type="entry name" value="AK/P_DHK_N_sf"/>
</dbReference>
<accession>A0A367KRC8</accession>